<protein>
    <submittedName>
        <fullName evidence="3">Heterokaryon incompatibility protein-domain-containing protein</fullName>
    </submittedName>
</protein>
<evidence type="ECO:0000313" key="3">
    <source>
        <dbReference type="EMBL" id="KAK3368709.1"/>
    </source>
</evidence>
<name>A0AAE0K229_9PEZI</name>
<accession>A0AAE0K229</accession>
<proteinExistence type="predicted"/>
<evidence type="ECO:0000259" key="2">
    <source>
        <dbReference type="Pfam" id="PF06985"/>
    </source>
</evidence>
<dbReference type="InterPro" id="IPR010730">
    <property type="entry name" value="HET"/>
</dbReference>
<organism evidence="3 4">
    <name type="scientific">Podospora didyma</name>
    <dbReference type="NCBI Taxonomy" id="330526"/>
    <lineage>
        <taxon>Eukaryota</taxon>
        <taxon>Fungi</taxon>
        <taxon>Dikarya</taxon>
        <taxon>Ascomycota</taxon>
        <taxon>Pezizomycotina</taxon>
        <taxon>Sordariomycetes</taxon>
        <taxon>Sordariomycetidae</taxon>
        <taxon>Sordariales</taxon>
        <taxon>Podosporaceae</taxon>
        <taxon>Podospora</taxon>
    </lineage>
</organism>
<dbReference type="PANTHER" id="PTHR33112:SF12">
    <property type="entry name" value="HETEROKARYON INCOMPATIBILITY DOMAIN-CONTAINING PROTEIN"/>
    <property type="match status" value="1"/>
</dbReference>
<reference evidence="3" key="1">
    <citation type="journal article" date="2023" name="Mol. Phylogenet. Evol.">
        <title>Genome-scale phylogeny and comparative genomics of the fungal order Sordariales.</title>
        <authorList>
            <person name="Hensen N."/>
            <person name="Bonometti L."/>
            <person name="Westerberg I."/>
            <person name="Brannstrom I.O."/>
            <person name="Guillou S."/>
            <person name="Cros-Aarteil S."/>
            <person name="Calhoun S."/>
            <person name="Haridas S."/>
            <person name="Kuo A."/>
            <person name="Mondo S."/>
            <person name="Pangilinan J."/>
            <person name="Riley R."/>
            <person name="LaButti K."/>
            <person name="Andreopoulos B."/>
            <person name="Lipzen A."/>
            <person name="Chen C."/>
            <person name="Yan M."/>
            <person name="Daum C."/>
            <person name="Ng V."/>
            <person name="Clum A."/>
            <person name="Steindorff A."/>
            <person name="Ohm R.A."/>
            <person name="Martin F."/>
            <person name="Silar P."/>
            <person name="Natvig D.O."/>
            <person name="Lalanne C."/>
            <person name="Gautier V."/>
            <person name="Ament-Velasquez S.L."/>
            <person name="Kruys A."/>
            <person name="Hutchinson M.I."/>
            <person name="Powell A.J."/>
            <person name="Barry K."/>
            <person name="Miller A.N."/>
            <person name="Grigoriev I.V."/>
            <person name="Debuchy R."/>
            <person name="Gladieux P."/>
            <person name="Hiltunen Thoren M."/>
            <person name="Johannesson H."/>
        </authorList>
    </citation>
    <scope>NUCLEOTIDE SEQUENCE</scope>
    <source>
        <strain evidence="3">CBS 232.78</strain>
    </source>
</reference>
<feature type="domain" description="Heterokaryon incompatibility" evidence="2">
    <location>
        <begin position="215"/>
        <end position="392"/>
    </location>
</feature>
<dbReference type="Pfam" id="PF06985">
    <property type="entry name" value="HET"/>
    <property type="match status" value="1"/>
</dbReference>
<comment type="caution">
    <text evidence="3">The sequence shown here is derived from an EMBL/GenBank/DDBJ whole genome shotgun (WGS) entry which is preliminary data.</text>
</comment>
<dbReference type="EMBL" id="JAULSW010000010">
    <property type="protein sequence ID" value="KAK3368709.1"/>
    <property type="molecule type" value="Genomic_DNA"/>
</dbReference>
<dbReference type="AlphaFoldDB" id="A0AAE0K229"/>
<evidence type="ECO:0000313" key="4">
    <source>
        <dbReference type="Proteomes" id="UP001285441"/>
    </source>
</evidence>
<sequence length="777" mass="85858">MEITLPSRPKDGPSSPKLCSACSQLRLASMFAQETKQIPMGPVSDYTDPNCPFCNLITKSVRQAWGGKEDPVADKDHPLELFIQSRSPLSIKIDGHIRHPEPRILLAVNHKPAGLHEARGVIRQVDRVKDRFIVAEIERLPDDTSKESSYVVRRDVGTRVDVDLVKSWLNECSGKHKHSVDGKTVGVNNALFEGGFRLIDVKDECLVTVPEKRDYVALSYVWGRLSTILKPNEDTPDAVPLIQATNANVKALGDPKALSPANMSGMKMAQTVLDAMDFTRALGQRYLWVDTLCIIQDGKSKDGQKTEKDRLMALMDDIYNNAVTTLIAADGNDAEAGIRGWGEPHRRGRPIEPTTVVDNDGGQTLRLSICPPSLTEEVRQSKWSTRGWTFQEQHLSRRCVYFTREEVFFACVDGQRRESYYLSSKSADKIELRTGPPWWTNNLRHDPDPTPYHYLGDPSVLDVHDYQVAVQAYSRMDLSHLSDALNAFAGVFNRFNKAAGGGVLSLVQSQGIPVQFLHQGLLWFPSDGAKRRPLEDGNFSTWSWASWIGAAEFVFADSAWLSRIISLAPTTKGVPFHTAIPSWHFGVSDGSISRFWAPNWQGSAVGDGTASPPRTETPKTRGVKPSKGGSATYLDGKLGVSTATLRENSSPRGPEVSLGIGQLGFYAAYLLSKEVQLAAKKSPKAERIVTMELPGGHHGEFRFDDNEARAITEFVLVVASDTVAKQPKTQSIFLGVSTTPDGLSRRIGIGFVYYSSAMSVEEAVNKPAWEYKQFKLV</sequence>
<dbReference type="PANTHER" id="PTHR33112">
    <property type="entry name" value="DOMAIN PROTEIN, PUTATIVE-RELATED"/>
    <property type="match status" value="1"/>
</dbReference>
<feature type="region of interest" description="Disordered" evidence="1">
    <location>
        <begin position="603"/>
        <end position="628"/>
    </location>
</feature>
<keyword evidence="4" id="KW-1185">Reference proteome</keyword>
<evidence type="ECO:0000256" key="1">
    <source>
        <dbReference type="SAM" id="MobiDB-lite"/>
    </source>
</evidence>
<reference evidence="3" key="2">
    <citation type="submission" date="2023-06" db="EMBL/GenBank/DDBJ databases">
        <authorList>
            <consortium name="Lawrence Berkeley National Laboratory"/>
            <person name="Haridas S."/>
            <person name="Hensen N."/>
            <person name="Bonometti L."/>
            <person name="Westerberg I."/>
            <person name="Brannstrom I.O."/>
            <person name="Guillou S."/>
            <person name="Cros-Aarteil S."/>
            <person name="Calhoun S."/>
            <person name="Kuo A."/>
            <person name="Mondo S."/>
            <person name="Pangilinan J."/>
            <person name="Riley R."/>
            <person name="LaButti K."/>
            <person name="Andreopoulos B."/>
            <person name="Lipzen A."/>
            <person name="Chen C."/>
            <person name="Yanf M."/>
            <person name="Daum C."/>
            <person name="Ng V."/>
            <person name="Clum A."/>
            <person name="Steindorff A."/>
            <person name="Ohm R."/>
            <person name="Martin F."/>
            <person name="Silar P."/>
            <person name="Natvig D."/>
            <person name="Lalanne C."/>
            <person name="Gautier V."/>
            <person name="Ament-velasquez S.L."/>
            <person name="Kruys A."/>
            <person name="Hutchinson M.I."/>
            <person name="Powell A.J."/>
            <person name="Barry K."/>
            <person name="Miller A.N."/>
            <person name="Grigoriev I.V."/>
            <person name="Debuchy R."/>
            <person name="Gladieux P."/>
            <person name="Thoren M.H."/>
            <person name="Johannesson H."/>
        </authorList>
    </citation>
    <scope>NUCLEOTIDE SEQUENCE</scope>
    <source>
        <strain evidence="3">CBS 232.78</strain>
    </source>
</reference>
<dbReference type="Proteomes" id="UP001285441">
    <property type="component" value="Unassembled WGS sequence"/>
</dbReference>
<gene>
    <name evidence="3" type="ORF">B0H63DRAFT_504403</name>
</gene>